<protein>
    <submittedName>
        <fullName evidence="9">Radical SAM domain protein</fullName>
    </submittedName>
</protein>
<accession>I9NRD6</accession>
<dbReference type="SFLD" id="SFLDG01082">
    <property type="entry name" value="B12-binding_domain_containing"/>
    <property type="match status" value="1"/>
</dbReference>
<dbReference type="STRING" id="1192197.JBW_01248"/>
<dbReference type="InterPro" id="IPR023404">
    <property type="entry name" value="rSAM_horseshoe"/>
</dbReference>
<evidence type="ECO:0000256" key="4">
    <source>
        <dbReference type="ARBA" id="ARBA00022691"/>
    </source>
</evidence>
<dbReference type="InterPro" id="IPR034466">
    <property type="entry name" value="Methyltransferase_Class_B"/>
</dbReference>
<dbReference type="PROSITE" id="PS51918">
    <property type="entry name" value="RADICAL_SAM"/>
    <property type="match status" value="1"/>
</dbReference>
<evidence type="ECO:0000256" key="3">
    <source>
        <dbReference type="ARBA" id="ARBA00022679"/>
    </source>
</evidence>
<feature type="domain" description="Radical SAM core" evidence="8">
    <location>
        <begin position="245"/>
        <end position="466"/>
    </location>
</feature>
<dbReference type="SMART" id="SM00729">
    <property type="entry name" value="Elp3"/>
    <property type="match status" value="1"/>
</dbReference>
<keyword evidence="7" id="KW-0411">Iron-sulfur</keyword>
<dbReference type="SFLD" id="SFLDS00029">
    <property type="entry name" value="Radical_SAM"/>
    <property type="match status" value="1"/>
</dbReference>
<reference evidence="10" key="2">
    <citation type="submission" date="2015-02" db="EMBL/GenBank/DDBJ databases">
        <title>Complete Genome Sequence of Pelosinus fermentans JBW45.</title>
        <authorList>
            <person name="De Leon K.B."/>
            <person name="Utturkar S.M."/>
            <person name="Camilleri L.B."/>
            <person name="Arkin A.P."/>
            <person name="Fields M.W."/>
            <person name="Brown S.D."/>
            <person name="Wall J.D."/>
        </authorList>
    </citation>
    <scope>NUCLEOTIDE SEQUENCE [LARGE SCALE GENOMIC DNA]</scope>
    <source>
        <strain evidence="10">JBW45</strain>
    </source>
</reference>
<dbReference type="SUPFAM" id="SSF102114">
    <property type="entry name" value="Radical SAM enzymes"/>
    <property type="match status" value="1"/>
</dbReference>
<organism evidence="9 10">
    <name type="scientific">Pelosinus fermentans JBW45</name>
    <dbReference type="NCBI Taxonomy" id="1192197"/>
    <lineage>
        <taxon>Bacteria</taxon>
        <taxon>Bacillati</taxon>
        <taxon>Bacillota</taxon>
        <taxon>Negativicutes</taxon>
        <taxon>Selenomonadales</taxon>
        <taxon>Sporomusaceae</taxon>
        <taxon>Pelosinus</taxon>
    </lineage>
</organism>
<dbReference type="EMBL" id="CP010978">
    <property type="protein sequence ID" value="AJQ26600.1"/>
    <property type="molecule type" value="Genomic_DNA"/>
</dbReference>
<evidence type="ECO:0000256" key="5">
    <source>
        <dbReference type="ARBA" id="ARBA00022723"/>
    </source>
</evidence>
<proteinExistence type="predicted"/>
<keyword evidence="3" id="KW-0808">Transferase</keyword>
<dbReference type="InterPro" id="IPR058240">
    <property type="entry name" value="rSAM_sf"/>
</dbReference>
<gene>
    <name evidence="9" type="ORF">JBW_01248</name>
</gene>
<dbReference type="GO" id="GO:0003824">
    <property type="term" value="F:catalytic activity"/>
    <property type="evidence" value="ECO:0007669"/>
    <property type="project" value="InterPro"/>
</dbReference>
<dbReference type="Proteomes" id="UP000005361">
    <property type="component" value="Chromosome"/>
</dbReference>
<dbReference type="InterPro" id="IPR051198">
    <property type="entry name" value="BchE-like"/>
</dbReference>
<reference evidence="9 10" key="1">
    <citation type="journal article" date="2015" name="Genome Announc.">
        <title>Complete Genome Sequence of Pelosinus fermentans JBW45, a Member of a Remarkably Competitive Group of Negativicutes in the Firmicutes Phylum.</title>
        <authorList>
            <person name="De Leon K.B."/>
            <person name="Utturkar S.M."/>
            <person name="Camilleri L.B."/>
            <person name="Elias D.A."/>
            <person name="Arkin A.P."/>
            <person name="Fields M.W."/>
            <person name="Brown S.D."/>
            <person name="Wall J.D."/>
        </authorList>
    </citation>
    <scope>NUCLEOTIDE SEQUENCE [LARGE SCALE GENOMIC DNA]</scope>
    <source>
        <strain evidence="9 10">JBW45</strain>
    </source>
</reference>
<evidence type="ECO:0000259" key="8">
    <source>
        <dbReference type="PROSITE" id="PS51918"/>
    </source>
</evidence>
<name>I9NRD6_9FIRM</name>
<dbReference type="Gene3D" id="3.80.30.20">
    <property type="entry name" value="tm_1862 like domain"/>
    <property type="match status" value="1"/>
</dbReference>
<dbReference type="HOGENOM" id="CLU_021907_0_0_9"/>
<dbReference type="OrthoDB" id="9801424at2"/>
<evidence type="ECO:0000313" key="9">
    <source>
        <dbReference type="EMBL" id="AJQ26600.1"/>
    </source>
</evidence>
<dbReference type="PANTHER" id="PTHR43409:SF7">
    <property type="entry name" value="BLL1977 PROTEIN"/>
    <property type="match status" value="1"/>
</dbReference>
<keyword evidence="6" id="KW-0408">Iron</keyword>
<comment type="cofactor">
    <cofactor evidence="1">
        <name>[4Fe-4S] cluster</name>
        <dbReference type="ChEBI" id="CHEBI:49883"/>
    </cofactor>
</comment>
<dbReference type="GO" id="GO:0046872">
    <property type="term" value="F:metal ion binding"/>
    <property type="evidence" value="ECO:0007669"/>
    <property type="project" value="UniProtKB-KW"/>
</dbReference>
<evidence type="ECO:0000256" key="6">
    <source>
        <dbReference type="ARBA" id="ARBA00023004"/>
    </source>
</evidence>
<keyword evidence="5" id="KW-0479">Metal-binding</keyword>
<dbReference type="Gene3D" id="3.40.50.280">
    <property type="entry name" value="Cobalamin-binding domain"/>
    <property type="match status" value="1"/>
</dbReference>
<dbReference type="SFLD" id="SFLDG01123">
    <property type="entry name" value="methyltransferase_(Class_B)"/>
    <property type="match status" value="1"/>
</dbReference>
<dbReference type="GO" id="GO:0051539">
    <property type="term" value="F:4 iron, 4 sulfur cluster binding"/>
    <property type="evidence" value="ECO:0007669"/>
    <property type="project" value="UniProtKB-KW"/>
</dbReference>
<keyword evidence="4" id="KW-0949">S-adenosyl-L-methionine</keyword>
<evidence type="ECO:0000313" key="10">
    <source>
        <dbReference type="Proteomes" id="UP000005361"/>
    </source>
</evidence>
<dbReference type="Pfam" id="PF04055">
    <property type="entry name" value="Radical_SAM"/>
    <property type="match status" value="1"/>
</dbReference>
<sequence length="536" mass="62318">MRTIDCFFIGHNEIDMMRQRQLLRLSYGENSHLYNETNMSKLGYIKYKGNLYSSSQIFNKINQEENIVNKSFSDVGISETFSLSIAYLGTFLHKNGFSIDFINSFNKEKDYLASVLSNNKVLSVVIPTTYYVFASPILDIISFIRKYNTRTKIIVGGPYVANRVRSLDEEALQRVFKAMDADIFIYNTEGEKALGKVMHAIKNNLPLNNIKNIFYKNKDKYWYTGHVHESNELDENIVQWELFADRVGNFVNVRTSISCPFTCQFCNYPIYAGKYRQASIDTIEEEMNRLNNISGITGMWIIDDTFNFPPSRFKEILKMMIRNRYKFRWHSFLRCQYLDEETVRLMKESGCDHVLLGIESGSQKILNNMSKNTTVHKYYDGISLLNKYEIASTASMIVGFPGETLETYTDTVKLIEEAQPTFFRSHMWYYDSNAPISKQKDKYSLGGEGLEWKHDTMDSQMACTLNEGLFKSIKNSIYETECPIPFHLLNRGISISKIQRFLSSFNDCIKEKIKKPVEEETSFEMYKKLRDSLISE</sequence>
<dbReference type="RefSeq" id="WP_007957024.1">
    <property type="nucleotide sequence ID" value="NZ_CP010978.1"/>
</dbReference>
<dbReference type="InterPro" id="IPR006638">
    <property type="entry name" value="Elp3/MiaA/NifB-like_rSAM"/>
</dbReference>
<dbReference type="KEGG" id="pft:JBW_01248"/>
<evidence type="ECO:0000256" key="2">
    <source>
        <dbReference type="ARBA" id="ARBA00022603"/>
    </source>
</evidence>
<keyword evidence="2" id="KW-0489">Methyltransferase</keyword>
<dbReference type="AlphaFoldDB" id="I9NRD6"/>
<evidence type="ECO:0000256" key="7">
    <source>
        <dbReference type="ARBA" id="ARBA00023014"/>
    </source>
</evidence>
<evidence type="ECO:0000256" key="1">
    <source>
        <dbReference type="ARBA" id="ARBA00001966"/>
    </source>
</evidence>
<dbReference type="PANTHER" id="PTHR43409">
    <property type="entry name" value="ANAEROBIC MAGNESIUM-PROTOPORPHYRIN IX MONOMETHYL ESTER CYCLASE-RELATED"/>
    <property type="match status" value="1"/>
</dbReference>
<dbReference type="CDD" id="cd01335">
    <property type="entry name" value="Radical_SAM"/>
    <property type="match status" value="1"/>
</dbReference>
<dbReference type="InterPro" id="IPR007197">
    <property type="entry name" value="rSAM"/>
</dbReference>